<keyword evidence="3" id="KW-1185">Reference proteome</keyword>
<dbReference type="Pfam" id="PF01547">
    <property type="entry name" value="SBP_bac_1"/>
    <property type="match status" value="1"/>
</dbReference>
<organism evidence="2 3">
    <name type="scientific">Paenibacillus contaminans</name>
    <dbReference type="NCBI Taxonomy" id="450362"/>
    <lineage>
        <taxon>Bacteria</taxon>
        <taxon>Bacillati</taxon>
        <taxon>Bacillota</taxon>
        <taxon>Bacilli</taxon>
        <taxon>Bacillales</taxon>
        <taxon>Paenibacillaceae</taxon>
        <taxon>Paenibacillus</taxon>
    </lineage>
</organism>
<dbReference type="PANTHER" id="PTHR43649:SF12">
    <property type="entry name" value="DIACETYLCHITOBIOSE BINDING PROTEIN DASA"/>
    <property type="match status" value="1"/>
</dbReference>
<sequence>MNITMKRSVILLLIASLFVYLAACSKSSDNPSEPGSTASSNELVTLTFWSAPTGSNLPMGIQDDPVSKYIEQKLGIKIDMDTKATDEKLAALLATNDLKDIMVVHKKYAQQMKDMVIDMGPLLEKHGPDILRNVPGEVLTSDKKMADGQLKFLSNKLLVDSASPEPLWGGVYLRWDYYKELGYPAINNNDDFLKVVSQMLQKHPANEDGKKYYGFSLWSDWGWPFHTNNFSIQNKGASFAYGGPANVVQIDDQTFERTNMYLNESSGFWEDVAFWNKAQRMGLLDPDSFTQKYDQAQQKYNTGQVLASVISWMVEGGNAYLHGKGVYDKGWYGPLPMPSEQYKYFNKKFGSDNWVFAISKKSKHPERAMELINWLYSVDGALTVTNGIEGVDWVNKDGKYAYTDTFLNNSKDPDAVSKFGYGKFGNNLGLNANAYIPGTKNPISFKLTKDFQKAAYDKPEAALAREVLQHYKAELTTDILPPGQQYQTSSLFELMGFVPSTEPDDIKLISDKLTNYLNQAIPKMILTKSDEAFASQKAAMIKELVDLGLEKVYAFWDTELQKGIAEWKAASGKK</sequence>
<feature type="signal peptide" evidence="1">
    <location>
        <begin position="1"/>
        <end position="22"/>
    </location>
</feature>
<gene>
    <name evidence="2" type="ORF">DQG23_35250</name>
</gene>
<dbReference type="InterPro" id="IPR050490">
    <property type="entry name" value="Bact_solute-bd_prot1"/>
</dbReference>
<name>A0A329LY48_9BACL</name>
<reference evidence="2 3" key="1">
    <citation type="journal article" date="2009" name="Int. J. Syst. Evol. Microbiol.">
        <title>Paenibacillus contaminans sp. nov., isolated from a contaminated laboratory plate.</title>
        <authorList>
            <person name="Chou J.H."/>
            <person name="Lee J.H."/>
            <person name="Lin M.C."/>
            <person name="Chang P.S."/>
            <person name="Arun A.B."/>
            <person name="Young C.C."/>
            <person name="Chen W.M."/>
        </authorList>
    </citation>
    <scope>NUCLEOTIDE SEQUENCE [LARGE SCALE GENOMIC DNA]</scope>
    <source>
        <strain evidence="2 3">CKOBP-6</strain>
    </source>
</reference>
<dbReference type="Gene3D" id="3.40.190.10">
    <property type="entry name" value="Periplasmic binding protein-like II"/>
    <property type="match status" value="2"/>
</dbReference>
<dbReference type="Proteomes" id="UP000250369">
    <property type="component" value="Unassembled WGS sequence"/>
</dbReference>
<evidence type="ECO:0000256" key="1">
    <source>
        <dbReference type="SAM" id="SignalP"/>
    </source>
</evidence>
<feature type="chain" id="PRO_5039233117" description="ABC transporter substrate-binding protein" evidence="1">
    <location>
        <begin position="23"/>
        <end position="574"/>
    </location>
</feature>
<keyword evidence="1" id="KW-0732">Signal</keyword>
<evidence type="ECO:0008006" key="4">
    <source>
        <dbReference type="Google" id="ProtNLM"/>
    </source>
</evidence>
<dbReference type="OrthoDB" id="3235892at2"/>
<dbReference type="RefSeq" id="WP_113035729.1">
    <property type="nucleotide sequence ID" value="NZ_QMFB01000034.1"/>
</dbReference>
<dbReference type="InterPro" id="IPR006059">
    <property type="entry name" value="SBP"/>
</dbReference>
<dbReference type="SUPFAM" id="SSF53850">
    <property type="entry name" value="Periplasmic binding protein-like II"/>
    <property type="match status" value="1"/>
</dbReference>
<comment type="caution">
    <text evidence="2">The sequence shown here is derived from an EMBL/GenBank/DDBJ whole genome shotgun (WGS) entry which is preliminary data.</text>
</comment>
<dbReference type="AlphaFoldDB" id="A0A329LY48"/>
<evidence type="ECO:0000313" key="2">
    <source>
        <dbReference type="EMBL" id="RAV12180.1"/>
    </source>
</evidence>
<accession>A0A329LY48</accession>
<evidence type="ECO:0000313" key="3">
    <source>
        <dbReference type="Proteomes" id="UP000250369"/>
    </source>
</evidence>
<dbReference type="PANTHER" id="PTHR43649">
    <property type="entry name" value="ARABINOSE-BINDING PROTEIN-RELATED"/>
    <property type="match status" value="1"/>
</dbReference>
<protein>
    <recommendedName>
        <fullName evidence="4">ABC transporter substrate-binding protein</fullName>
    </recommendedName>
</protein>
<proteinExistence type="predicted"/>
<dbReference type="EMBL" id="QMFB01000034">
    <property type="protein sequence ID" value="RAV12180.1"/>
    <property type="molecule type" value="Genomic_DNA"/>
</dbReference>